<protein>
    <submittedName>
        <fullName evidence="1">Uncharacterized protein</fullName>
    </submittedName>
</protein>
<dbReference type="EMBL" id="SJPM01000006">
    <property type="protein sequence ID" value="TWT95667.1"/>
    <property type="molecule type" value="Genomic_DNA"/>
</dbReference>
<proteinExistence type="predicted"/>
<dbReference type="AlphaFoldDB" id="A0A5C6A8E8"/>
<organism evidence="1 2">
    <name type="scientific">Neorhodopirellula pilleata</name>
    <dbReference type="NCBI Taxonomy" id="2714738"/>
    <lineage>
        <taxon>Bacteria</taxon>
        <taxon>Pseudomonadati</taxon>
        <taxon>Planctomycetota</taxon>
        <taxon>Planctomycetia</taxon>
        <taxon>Pirellulales</taxon>
        <taxon>Pirellulaceae</taxon>
        <taxon>Neorhodopirellula</taxon>
    </lineage>
</organism>
<accession>A0A5C6A8E8</accession>
<reference evidence="1 2" key="1">
    <citation type="submission" date="2019-02" db="EMBL/GenBank/DDBJ databases">
        <title>Deep-cultivation of Planctomycetes and their phenomic and genomic characterization uncovers novel biology.</title>
        <authorList>
            <person name="Wiegand S."/>
            <person name="Jogler M."/>
            <person name="Boedeker C."/>
            <person name="Pinto D."/>
            <person name="Vollmers J."/>
            <person name="Rivas-Marin E."/>
            <person name="Kohn T."/>
            <person name="Peeters S.H."/>
            <person name="Heuer A."/>
            <person name="Rast P."/>
            <person name="Oberbeckmann S."/>
            <person name="Bunk B."/>
            <person name="Jeske O."/>
            <person name="Meyerdierks A."/>
            <person name="Storesund J.E."/>
            <person name="Kallscheuer N."/>
            <person name="Luecker S."/>
            <person name="Lage O.M."/>
            <person name="Pohl T."/>
            <person name="Merkel B.J."/>
            <person name="Hornburger P."/>
            <person name="Mueller R.-W."/>
            <person name="Bruemmer F."/>
            <person name="Labrenz M."/>
            <person name="Spormann A.M."/>
            <person name="Op Den Camp H."/>
            <person name="Overmann J."/>
            <person name="Amann R."/>
            <person name="Jetten M.S.M."/>
            <person name="Mascher T."/>
            <person name="Medema M.H."/>
            <person name="Devos D.P."/>
            <person name="Kaster A.-K."/>
            <person name="Ovreas L."/>
            <person name="Rohde M."/>
            <person name="Galperin M.Y."/>
            <person name="Jogler C."/>
        </authorList>
    </citation>
    <scope>NUCLEOTIDE SEQUENCE [LARGE SCALE GENOMIC DNA]</scope>
    <source>
        <strain evidence="1 2">Pla100</strain>
    </source>
</reference>
<evidence type="ECO:0000313" key="1">
    <source>
        <dbReference type="EMBL" id="TWT95667.1"/>
    </source>
</evidence>
<evidence type="ECO:0000313" key="2">
    <source>
        <dbReference type="Proteomes" id="UP000316213"/>
    </source>
</evidence>
<gene>
    <name evidence="1" type="ORF">Pla100_33080</name>
</gene>
<name>A0A5C6A8E8_9BACT</name>
<dbReference type="RefSeq" id="WP_146578700.1">
    <property type="nucleotide sequence ID" value="NZ_SJPM01000006.1"/>
</dbReference>
<sequence length="160" mass="17639">MFGQKGSSEVDVRRAMTRIINQSFDLMNRVQGDGPVASEKRADSRSQRVMSAFVMPCSGKPFASGELIQTVLVVDVSSYGMSAVFLERVAVDDQFIFMFGPNDARQFFRGRCVRIEHIGLGAFRCGISLLEVLKNANYQAIIQYADALETSIDDALVSSP</sequence>
<dbReference type="Proteomes" id="UP000316213">
    <property type="component" value="Unassembled WGS sequence"/>
</dbReference>
<comment type="caution">
    <text evidence="1">The sequence shown here is derived from an EMBL/GenBank/DDBJ whole genome shotgun (WGS) entry which is preliminary data.</text>
</comment>
<keyword evidence="2" id="KW-1185">Reference proteome</keyword>